<dbReference type="InterPro" id="IPR023214">
    <property type="entry name" value="HAD_sf"/>
</dbReference>
<dbReference type="RefSeq" id="WP_324667720.1">
    <property type="nucleotide sequence ID" value="NZ_CP141614.1"/>
</dbReference>
<dbReference type="Proteomes" id="UP001333102">
    <property type="component" value="Chromosome"/>
</dbReference>
<proteinExistence type="predicted"/>
<dbReference type="InterPro" id="IPR036412">
    <property type="entry name" value="HAD-like_sf"/>
</dbReference>
<gene>
    <name evidence="1" type="ORF">VLY81_08415</name>
</gene>
<organism evidence="1 2">
    <name type="scientific">Geochorda subterranea</name>
    <dbReference type="NCBI Taxonomy" id="3109564"/>
    <lineage>
        <taxon>Bacteria</taxon>
        <taxon>Bacillati</taxon>
        <taxon>Bacillota</taxon>
        <taxon>Limnochordia</taxon>
        <taxon>Limnochordales</taxon>
        <taxon>Geochordaceae</taxon>
        <taxon>Geochorda</taxon>
    </lineage>
</organism>
<reference evidence="2" key="1">
    <citation type="submission" date="2023-12" db="EMBL/GenBank/DDBJ databases">
        <title>Novel isolates from deep terrestrial aquifers shed light on the physiology and ecology of the class Limnochordia.</title>
        <authorList>
            <person name="Karnachuk O.V."/>
            <person name="Lukina A.P."/>
            <person name="Avakyan M.R."/>
            <person name="Kadnikov V."/>
            <person name="Begmatov S."/>
            <person name="Beletsky A.V."/>
            <person name="Mardanov A.V."/>
            <person name="Ravin N.V."/>
        </authorList>
    </citation>
    <scope>NUCLEOTIDE SEQUENCE [LARGE SCALE GENOMIC DNA]</scope>
    <source>
        <strain evidence="2">LN</strain>
    </source>
</reference>
<dbReference type="Gene3D" id="3.40.50.1000">
    <property type="entry name" value="HAD superfamily/HAD-like"/>
    <property type="match status" value="1"/>
</dbReference>
<evidence type="ECO:0000313" key="2">
    <source>
        <dbReference type="Proteomes" id="UP001333102"/>
    </source>
</evidence>
<evidence type="ECO:0000313" key="1">
    <source>
        <dbReference type="EMBL" id="WRP13475.1"/>
    </source>
</evidence>
<accession>A0ABZ1BLR2</accession>
<sequence>MPWRLLVPDLWVPGGDAIDLASLLACGIRCLLVDVDNTLAPWGQARLDEQAWQFVRRARESGLRVVILSNASPARRAWVAKLLGVPVAPRGFKPWPGSFVRAAALVGCRPHETAAVGDQLWTDVLGAKLAGMRAILVDPLDEREHALTRLGRRVERWLLRRMVRSGWVPAERLSARLTRRSRA</sequence>
<protein>
    <submittedName>
        <fullName evidence="1">YqeG family HAD IIIA-type phosphatase</fullName>
    </submittedName>
</protein>
<dbReference type="EMBL" id="CP141614">
    <property type="protein sequence ID" value="WRP13475.1"/>
    <property type="molecule type" value="Genomic_DNA"/>
</dbReference>
<dbReference type="NCBIfam" id="TIGR01662">
    <property type="entry name" value="HAD-SF-IIIA"/>
    <property type="match status" value="1"/>
</dbReference>
<name>A0ABZ1BLR2_9FIRM</name>
<dbReference type="InterPro" id="IPR006549">
    <property type="entry name" value="HAD-SF_hydro_IIIA"/>
</dbReference>
<dbReference type="NCBIfam" id="TIGR01668">
    <property type="entry name" value="YqeG_hyp_ppase"/>
    <property type="match status" value="1"/>
</dbReference>
<dbReference type="SUPFAM" id="SSF56784">
    <property type="entry name" value="HAD-like"/>
    <property type="match status" value="1"/>
</dbReference>
<keyword evidence="2" id="KW-1185">Reference proteome</keyword>
<dbReference type="Pfam" id="PF00702">
    <property type="entry name" value="Hydrolase"/>
    <property type="match status" value="1"/>
</dbReference>
<dbReference type="InterPro" id="IPR010021">
    <property type="entry name" value="PGPP1/Gep4"/>
</dbReference>